<comment type="subcellular location">
    <subcellularLocation>
        <location evidence="1">Cell membrane</location>
        <topology evidence="1">Multi-pass membrane protein</topology>
    </subcellularLocation>
</comment>
<feature type="transmembrane region" description="Helical" evidence="13">
    <location>
        <begin position="103"/>
        <end position="122"/>
    </location>
</feature>
<dbReference type="GO" id="GO:0015293">
    <property type="term" value="F:symporter activity"/>
    <property type="evidence" value="ECO:0007669"/>
    <property type="project" value="TreeGrafter"/>
</dbReference>
<dbReference type="EnsemblMetazoa" id="XM_038207864.1">
    <property type="protein sequence ID" value="XP_038063792.1"/>
    <property type="gene ID" value="LOC119734372"/>
</dbReference>
<dbReference type="GO" id="GO:0006814">
    <property type="term" value="P:sodium ion transport"/>
    <property type="evidence" value="ECO:0007669"/>
    <property type="project" value="UniProtKB-KW"/>
</dbReference>
<evidence type="ECO:0000256" key="4">
    <source>
        <dbReference type="ARBA" id="ARBA00022475"/>
    </source>
</evidence>
<proteinExistence type="inferred from homology"/>
<keyword evidence="4" id="KW-1003">Cell membrane</keyword>
<dbReference type="PROSITE" id="PS50283">
    <property type="entry name" value="NA_SOLUT_SYMP_3"/>
    <property type="match status" value="1"/>
</dbReference>
<feature type="transmembrane region" description="Helical" evidence="13">
    <location>
        <begin position="7"/>
        <end position="25"/>
    </location>
</feature>
<feature type="transmembrane region" description="Helical" evidence="13">
    <location>
        <begin position="178"/>
        <end position="202"/>
    </location>
</feature>
<dbReference type="NCBIfam" id="TIGR00813">
    <property type="entry name" value="sss"/>
    <property type="match status" value="1"/>
</dbReference>
<keyword evidence="8" id="KW-0406">Ion transport</keyword>
<comment type="similarity">
    <text evidence="2 11">Belongs to the sodium:solute symporter (SSF) (TC 2.A.21) family.</text>
</comment>
<protein>
    <recommendedName>
        <fullName evidence="16">Sodium-coupled monocarboxylate transporter 1</fullName>
    </recommendedName>
</protein>
<dbReference type="OrthoDB" id="6132759at2759"/>
<dbReference type="InterPro" id="IPR051163">
    <property type="entry name" value="Sodium:Solute_Symporter_SSF"/>
</dbReference>
<dbReference type="Gene3D" id="1.20.1730.10">
    <property type="entry name" value="Sodium/glucose cotransporter"/>
    <property type="match status" value="1"/>
</dbReference>
<keyword evidence="9 13" id="KW-0472">Membrane</keyword>
<dbReference type="AlphaFoldDB" id="A0A914AJ94"/>
<dbReference type="OMA" id="LWYSAVC"/>
<reference evidence="14" key="1">
    <citation type="submission" date="2022-11" db="UniProtKB">
        <authorList>
            <consortium name="EnsemblMetazoa"/>
        </authorList>
    </citation>
    <scope>IDENTIFICATION</scope>
</reference>
<dbReference type="GO" id="GO:0005886">
    <property type="term" value="C:plasma membrane"/>
    <property type="evidence" value="ECO:0007669"/>
    <property type="project" value="UniProtKB-SubCell"/>
</dbReference>
<evidence type="ECO:0000256" key="7">
    <source>
        <dbReference type="ARBA" id="ARBA00023053"/>
    </source>
</evidence>
<feature type="transmembrane region" description="Helical" evidence="13">
    <location>
        <begin position="208"/>
        <end position="226"/>
    </location>
</feature>
<dbReference type="PANTHER" id="PTHR42985">
    <property type="entry name" value="SODIUM-COUPLED MONOCARBOXYLATE TRANSPORTER"/>
    <property type="match status" value="1"/>
</dbReference>
<evidence type="ECO:0000256" key="8">
    <source>
        <dbReference type="ARBA" id="ARBA00023065"/>
    </source>
</evidence>
<keyword evidence="10" id="KW-0739">Sodium transport</keyword>
<dbReference type="RefSeq" id="XP_038063792.1">
    <property type="nucleotide sequence ID" value="XM_038207864.1"/>
</dbReference>
<feature type="transmembrane region" description="Helical" evidence="13">
    <location>
        <begin position="521"/>
        <end position="539"/>
    </location>
</feature>
<feature type="transmembrane region" description="Helical" evidence="13">
    <location>
        <begin position="328"/>
        <end position="353"/>
    </location>
</feature>
<evidence type="ECO:0000256" key="12">
    <source>
        <dbReference type="SAM" id="MobiDB-lite"/>
    </source>
</evidence>
<keyword evidence="3" id="KW-0813">Transport</keyword>
<evidence type="ECO:0000256" key="5">
    <source>
        <dbReference type="ARBA" id="ARBA00022692"/>
    </source>
</evidence>
<dbReference type="Proteomes" id="UP000887568">
    <property type="component" value="Unplaced"/>
</dbReference>
<keyword evidence="6 13" id="KW-1133">Transmembrane helix</keyword>
<evidence type="ECO:0000256" key="3">
    <source>
        <dbReference type="ARBA" id="ARBA00022448"/>
    </source>
</evidence>
<feature type="transmembrane region" description="Helical" evidence="13">
    <location>
        <begin position="587"/>
        <end position="609"/>
    </location>
</feature>
<evidence type="ECO:0000313" key="15">
    <source>
        <dbReference type="Proteomes" id="UP000887568"/>
    </source>
</evidence>
<dbReference type="GeneID" id="119734372"/>
<evidence type="ECO:0000256" key="11">
    <source>
        <dbReference type="RuleBase" id="RU362091"/>
    </source>
</evidence>
<sequence>MQLFSRGIFVVFVIAVPVVIFFSRVDKSASKPVQHPVLSREQGASARMTEPDAEVNPFTWLDYVIFSAMLAVSALTGLYHACAGEGQKSTAKFLMADRSMMSIPVAISVIASYLSAITILGVPSEVFVYGIQYWMVVWSFFIAIPVTALVFIPVFHGLGLTSAYDYLHKRFSPLMRSIGALFFILQTLLYIGVVLNAPALALQAATNFPVYATILLLGALCTVYTAMGGIKAVIWTDVFQFIVLFGSLLTITIMGIVQTGGMSHIWDYNNQRGHLNFFNFSPDPTQRLTFWGTIIGGNFNTLTIWAVSQTSVQRFLTAKNLKEAKKSVWFGLPGTVIVLTLVGLIGLVLFAYYNNCATLVNPANATAATALLNCNGSTPHYTPHYQSSDQILVYFVSLEFGKIPGIQGLFVACLFAGTLSTVSSGLNALAAVTLMDVVRIWRGRSKPRTDSDASGEISTNASGSTVTSASTPSSSVAVNQAQDRCDTIISKLLTAGFGVASIGLAFVASKLGSLVKMANTVLGGVGGPLLGVFSLGMLYRRANTGGALIGILVGFYLSMWITIGAATHQDENHNVKEDAFALYRISFMWYSMFSSMATFIVGVIVSEIIRCSIPDERYKRVDPLLLATFLRPKGWHKSYSGTESNNPDLQIGDPVFQSLLASGNQSMDQENESLMGDIEGNDIHELGSVQNEVTDMRNGQY</sequence>
<evidence type="ECO:0000256" key="13">
    <source>
        <dbReference type="SAM" id="Phobius"/>
    </source>
</evidence>
<keyword evidence="5 13" id="KW-0812">Transmembrane</keyword>
<feature type="region of interest" description="Disordered" evidence="12">
    <location>
        <begin position="445"/>
        <end position="471"/>
    </location>
</feature>
<evidence type="ECO:0000256" key="9">
    <source>
        <dbReference type="ARBA" id="ARBA00023136"/>
    </source>
</evidence>
<organism evidence="14 15">
    <name type="scientific">Patiria miniata</name>
    <name type="common">Bat star</name>
    <name type="synonym">Asterina miniata</name>
    <dbReference type="NCBI Taxonomy" id="46514"/>
    <lineage>
        <taxon>Eukaryota</taxon>
        <taxon>Metazoa</taxon>
        <taxon>Echinodermata</taxon>
        <taxon>Eleutherozoa</taxon>
        <taxon>Asterozoa</taxon>
        <taxon>Asteroidea</taxon>
        <taxon>Valvatacea</taxon>
        <taxon>Valvatida</taxon>
        <taxon>Asterinidae</taxon>
        <taxon>Patiria</taxon>
    </lineage>
</organism>
<feature type="transmembrane region" description="Helical" evidence="13">
    <location>
        <begin position="238"/>
        <end position="257"/>
    </location>
</feature>
<feature type="transmembrane region" description="Helical" evidence="13">
    <location>
        <begin position="492"/>
        <end position="509"/>
    </location>
</feature>
<feature type="transmembrane region" description="Helical" evidence="13">
    <location>
        <begin position="546"/>
        <end position="567"/>
    </location>
</feature>
<feature type="transmembrane region" description="Helical" evidence="13">
    <location>
        <begin position="288"/>
        <end position="307"/>
    </location>
</feature>
<dbReference type="CDD" id="cd11492">
    <property type="entry name" value="SLC5sbd_NIS-SMVT"/>
    <property type="match status" value="1"/>
</dbReference>
<feature type="transmembrane region" description="Helical" evidence="13">
    <location>
        <begin position="134"/>
        <end position="158"/>
    </location>
</feature>
<accession>A0A914AJ94</accession>
<dbReference type="InterPro" id="IPR038377">
    <property type="entry name" value="Na/Glc_symporter_sf"/>
</dbReference>
<keyword evidence="7" id="KW-0915">Sodium</keyword>
<feature type="compositionally biased region" description="Low complexity" evidence="12">
    <location>
        <begin position="458"/>
        <end position="471"/>
    </location>
</feature>
<keyword evidence="15" id="KW-1185">Reference proteome</keyword>
<evidence type="ECO:0000256" key="1">
    <source>
        <dbReference type="ARBA" id="ARBA00004651"/>
    </source>
</evidence>
<dbReference type="Pfam" id="PF00474">
    <property type="entry name" value="SSF"/>
    <property type="match status" value="1"/>
</dbReference>
<evidence type="ECO:0000313" key="14">
    <source>
        <dbReference type="EnsemblMetazoa" id="XP_038063792.1"/>
    </source>
</evidence>
<evidence type="ECO:0000256" key="10">
    <source>
        <dbReference type="ARBA" id="ARBA00023201"/>
    </source>
</evidence>
<feature type="transmembrane region" description="Helical" evidence="13">
    <location>
        <begin position="63"/>
        <end position="82"/>
    </location>
</feature>
<evidence type="ECO:0000256" key="6">
    <source>
        <dbReference type="ARBA" id="ARBA00022989"/>
    </source>
</evidence>
<evidence type="ECO:0008006" key="16">
    <source>
        <dbReference type="Google" id="ProtNLM"/>
    </source>
</evidence>
<feature type="transmembrane region" description="Helical" evidence="13">
    <location>
        <begin position="409"/>
        <end position="438"/>
    </location>
</feature>
<dbReference type="InterPro" id="IPR001734">
    <property type="entry name" value="Na/solute_symporter"/>
</dbReference>
<name>A0A914AJ94_PATMI</name>
<dbReference type="PANTHER" id="PTHR42985:SF28">
    <property type="entry name" value="SODIUM-DEPENDENT MULTIVITAMIN TRANSPORTER"/>
    <property type="match status" value="1"/>
</dbReference>
<evidence type="ECO:0000256" key="2">
    <source>
        <dbReference type="ARBA" id="ARBA00006434"/>
    </source>
</evidence>